<proteinExistence type="predicted"/>
<dbReference type="SUPFAM" id="SSF52087">
    <property type="entry name" value="CRAL/TRIO domain"/>
    <property type="match status" value="1"/>
</dbReference>
<dbReference type="GO" id="GO:1902936">
    <property type="term" value="F:phosphatidylinositol bisphosphate binding"/>
    <property type="evidence" value="ECO:0007669"/>
    <property type="project" value="TreeGrafter"/>
</dbReference>
<name>A0AAD7Z6Y4_DIPPU</name>
<dbReference type="Gene3D" id="3.40.525.10">
    <property type="entry name" value="CRAL-TRIO lipid binding domain"/>
    <property type="match status" value="1"/>
</dbReference>
<evidence type="ECO:0000313" key="3">
    <source>
        <dbReference type="Proteomes" id="UP001233999"/>
    </source>
</evidence>
<organism evidence="2 3">
    <name type="scientific">Diploptera punctata</name>
    <name type="common">Pacific beetle cockroach</name>
    <dbReference type="NCBI Taxonomy" id="6984"/>
    <lineage>
        <taxon>Eukaryota</taxon>
        <taxon>Metazoa</taxon>
        <taxon>Ecdysozoa</taxon>
        <taxon>Arthropoda</taxon>
        <taxon>Hexapoda</taxon>
        <taxon>Insecta</taxon>
        <taxon>Pterygota</taxon>
        <taxon>Neoptera</taxon>
        <taxon>Polyneoptera</taxon>
        <taxon>Dictyoptera</taxon>
        <taxon>Blattodea</taxon>
        <taxon>Blaberoidea</taxon>
        <taxon>Blaberidae</taxon>
        <taxon>Diplopterinae</taxon>
        <taxon>Diploptera</taxon>
    </lineage>
</organism>
<dbReference type="PROSITE" id="PS50191">
    <property type="entry name" value="CRAL_TRIO"/>
    <property type="match status" value="1"/>
</dbReference>
<reference evidence="2" key="2">
    <citation type="submission" date="2023-05" db="EMBL/GenBank/DDBJ databases">
        <authorList>
            <person name="Fouks B."/>
        </authorList>
    </citation>
    <scope>NUCLEOTIDE SEQUENCE</scope>
    <source>
        <strain evidence="2">Stay&amp;Tobe</strain>
        <tissue evidence="2">Testes</tissue>
    </source>
</reference>
<dbReference type="GO" id="GO:0016020">
    <property type="term" value="C:membrane"/>
    <property type="evidence" value="ECO:0007669"/>
    <property type="project" value="TreeGrafter"/>
</dbReference>
<feature type="non-terminal residue" evidence="2">
    <location>
        <position position="1"/>
    </location>
</feature>
<sequence>VKTLYTFKSKNTKYYSNLLPSRLKNGITQNILTVLPVRTQHGRRILYIEAGKWDTKKISLVELMRSVLLLVEVAVTEYRTQICGVEVIFNLQGLCLQHVCQFGPSIASMILEWIQDCMPLRMKGVHIVNQPYLFNMLFAIFKPFFNEKIRKRIYFHGKDYESIYKYIDKKYLPLEIGGELELTPFDRNEFHKLLCSYESRFEERMRCGFKKKPT</sequence>
<dbReference type="InterPro" id="IPR036865">
    <property type="entry name" value="CRAL-TRIO_dom_sf"/>
</dbReference>
<feature type="domain" description="CRAL-TRIO" evidence="1">
    <location>
        <begin position="19"/>
        <end position="184"/>
    </location>
</feature>
<dbReference type="EMBL" id="JASPKZ010010254">
    <property type="protein sequence ID" value="KAJ9574890.1"/>
    <property type="molecule type" value="Genomic_DNA"/>
</dbReference>
<evidence type="ECO:0000313" key="2">
    <source>
        <dbReference type="EMBL" id="KAJ9574890.1"/>
    </source>
</evidence>
<dbReference type="Proteomes" id="UP001233999">
    <property type="component" value="Unassembled WGS sequence"/>
</dbReference>
<gene>
    <name evidence="2" type="ORF">L9F63_007953</name>
</gene>
<evidence type="ECO:0000259" key="1">
    <source>
        <dbReference type="PROSITE" id="PS50191"/>
    </source>
</evidence>
<accession>A0AAD7Z6Y4</accession>
<dbReference type="CDD" id="cd00170">
    <property type="entry name" value="SEC14"/>
    <property type="match status" value="1"/>
</dbReference>
<dbReference type="Gene3D" id="1.20.5.1200">
    <property type="entry name" value="Alpha-tocopherol transfer"/>
    <property type="match status" value="1"/>
</dbReference>
<dbReference type="PANTHER" id="PTHR10174">
    <property type="entry name" value="ALPHA-TOCOPHEROL TRANSFER PROTEIN-RELATED"/>
    <property type="match status" value="1"/>
</dbReference>
<comment type="caution">
    <text evidence="2">The sequence shown here is derived from an EMBL/GenBank/DDBJ whole genome shotgun (WGS) entry which is preliminary data.</text>
</comment>
<dbReference type="InterPro" id="IPR001251">
    <property type="entry name" value="CRAL-TRIO_dom"/>
</dbReference>
<dbReference type="AlphaFoldDB" id="A0AAD7Z6Y4"/>
<dbReference type="PANTHER" id="PTHR10174:SF38">
    <property type="entry name" value="HL01515P"/>
    <property type="match status" value="1"/>
</dbReference>
<keyword evidence="3" id="KW-1185">Reference proteome</keyword>
<dbReference type="PRINTS" id="PR00180">
    <property type="entry name" value="CRETINALDHBP"/>
</dbReference>
<reference evidence="2" key="1">
    <citation type="journal article" date="2023" name="IScience">
        <title>Live-bearing cockroach genome reveals convergent evolutionary mechanisms linked to viviparity in insects and beyond.</title>
        <authorList>
            <person name="Fouks B."/>
            <person name="Harrison M.C."/>
            <person name="Mikhailova A.A."/>
            <person name="Marchal E."/>
            <person name="English S."/>
            <person name="Carruthers M."/>
            <person name="Jennings E.C."/>
            <person name="Chiamaka E.L."/>
            <person name="Frigard R.A."/>
            <person name="Pippel M."/>
            <person name="Attardo G.M."/>
            <person name="Benoit J.B."/>
            <person name="Bornberg-Bauer E."/>
            <person name="Tobe S.S."/>
        </authorList>
    </citation>
    <scope>NUCLEOTIDE SEQUENCE</scope>
    <source>
        <strain evidence="2">Stay&amp;Tobe</strain>
    </source>
</reference>
<dbReference type="SMART" id="SM00516">
    <property type="entry name" value="SEC14"/>
    <property type="match status" value="1"/>
</dbReference>
<protein>
    <recommendedName>
        <fullName evidence="1">CRAL-TRIO domain-containing protein</fullName>
    </recommendedName>
</protein>
<dbReference type="Pfam" id="PF00650">
    <property type="entry name" value="CRAL_TRIO"/>
    <property type="match status" value="1"/>
</dbReference>